<feature type="compositionally biased region" description="Basic residues" evidence="6">
    <location>
        <begin position="1"/>
        <end position="28"/>
    </location>
</feature>
<dbReference type="PANTHER" id="PTHR30314:SF3">
    <property type="entry name" value="MITOCHONDRIAL DIVISION PROTEIN FSZA"/>
    <property type="match status" value="1"/>
</dbReference>
<dbReference type="EMBL" id="PEUV01000019">
    <property type="protein sequence ID" value="PIV12744.1"/>
    <property type="molecule type" value="Genomic_DNA"/>
</dbReference>
<dbReference type="SUPFAM" id="SSF55307">
    <property type="entry name" value="Tubulin C-terminal domain-like"/>
    <property type="match status" value="1"/>
</dbReference>
<keyword evidence="4" id="KW-0131">Cell cycle</keyword>
<protein>
    <recommendedName>
        <fullName evidence="4">Cell division protein FtsZ</fullName>
    </recommendedName>
</protein>
<feature type="region of interest" description="Disordered" evidence="6">
    <location>
        <begin position="1"/>
        <end position="29"/>
    </location>
</feature>
<feature type="binding site" evidence="4">
    <location>
        <position position="169"/>
    </location>
    <ligand>
        <name>GTP</name>
        <dbReference type="ChEBI" id="CHEBI:37565"/>
    </ligand>
</feature>
<dbReference type="InterPro" id="IPR037103">
    <property type="entry name" value="Tubulin/FtsZ-like_C"/>
</dbReference>
<evidence type="ECO:0000256" key="4">
    <source>
        <dbReference type="HAMAP-Rule" id="MF_00909"/>
    </source>
</evidence>
<keyword evidence="5" id="KW-0175">Coiled coil</keyword>
<dbReference type="GO" id="GO:0005874">
    <property type="term" value="C:microtubule"/>
    <property type="evidence" value="ECO:0007669"/>
    <property type="project" value="InterPro"/>
</dbReference>
<feature type="domain" description="Tubulin/FtsZ GTPase" evidence="7">
    <location>
        <begin position="38"/>
        <end position="231"/>
    </location>
</feature>
<dbReference type="HAMAP" id="MF_00909">
    <property type="entry name" value="FtsZ"/>
    <property type="match status" value="1"/>
</dbReference>
<dbReference type="Proteomes" id="UP000230324">
    <property type="component" value="Unassembled WGS sequence"/>
</dbReference>
<dbReference type="CDD" id="cd02201">
    <property type="entry name" value="FtsZ_type1"/>
    <property type="match status" value="1"/>
</dbReference>
<dbReference type="Gene3D" id="3.30.1330.20">
    <property type="entry name" value="Tubulin/FtsZ, C-terminal domain"/>
    <property type="match status" value="1"/>
</dbReference>
<accession>A0A2M7BYI5</accession>
<dbReference type="Pfam" id="PF00091">
    <property type="entry name" value="Tubulin"/>
    <property type="match status" value="1"/>
</dbReference>
<dbReference type="GO" id="GO:0003924">
    <property type="term" value="F:GTPase activity"/>
    <property type="evidence" value="ECO:0007669"/>
    <property type="project" value="UniProtKB-UniRule"/>
</dbReference>
<dbReference type="InterPro" id="IPR036525">
    <property type="entry name" value="Tubulin/FtsZ_GTPase_sf"/>
</dbReference>
<dbReference type="GO" id="GO:0032153">
    <property type="term" value="C:cell division site"/>
    <property type="evidence" value="ECO:0007669"/>
    <property type="project" value="UniProtKB-UniRule"/>
</dbReference>
<keyword evidence="3 4" id="KW-0342">GTP-binding</keyword>
<keyword evidence="2 4" id="KW-0547">Nucleotide-binding</keyword>
<keyword evidence="4" id="KW-0717">Septation</keyword>
<evidence type="ECO:0000256" key="6">
    <source>
        <dbReference type="SAM" id="MobiDB-lite"/>
    </source>
</evidence>
<feature type="binding site" evidence="4">
    <location>
        <begin position="134"/>
        <end position="136"/>
    </location>
    <ligand>
        <name>GTP</name>
        <dbReference type="ChEBI" id="CHEBI:37565"/>
    </ligand>
</feature>
<evidence type="ECO:0000256" key="5">
    <source>
        <dbReference type="SAM" id="Coils"/>
    </source>
</evidence>
<dbReference type="InterPro" id="IPR024757">
    <property type="entry name" value="FtsZ_C"/>
</dbReference>
<feature type="binding site" evidence="4">
    <location>
        <position position="165"/>
    </location>
    <ligand>
        <name>GTP</name>
        <dbReference type="ChEBI" id="CHEBI:37565"/>
    </ligand>
</feature>
<evidence type="ECO:0000259" key="8">
    <source>
        <dbReference type="SMART" id="SM00865"/>
    </source>
</evidence>
<feature type="coiled-coil region" evidence="5">
    <location>
        <begin position="415"/>
        <end position="442"/>
    </location>
</feature>
<comment type="function">
    <text evidence="4">Essential cell division protein that forms a contractile ring structure (Z ring) at the future cell division site. The regulation of the ring assembly controls the timing and the location of cell division. One of the functions of the FtsZ ring is to recruit other cell division proteins to the septum to produce a new cell wall between the dividing cells. Binds GTP and shows GTPase activity.</text>
</comment>
<feature type="domain" description="Tubulin/FtsZ 2-layer sandwich" evidence="8">
    <location>
        <begin position="233"/>
        <end position="359"/>
    </location>
</feature>
<comment type="caution">
    <text evidence="9">The sequence shown here is derived from an EMBL/GenBank/DDBJ whole genome shotgun (WGS) entry which is preliminary data.</text>
</comment>
<dbReference type="GO" id="GO:0000917">
    <property type="term" value="P:division septum assembly"/>
    <property type="evidence" value="ECO:0007669"/>
    <property type="project" value="UniProtKB-KW"/>
</dbReference>
<dbReference type="InterPro" id="IPR045061">
    <property type="entry name" value="FtsZ/CetZ"/>
</dbReference>
<dbReference type="AlphaFoldDB" id="A0A2M7BYI5"/>
<dbReference type="PROSITE" id="PS00227">
    <property type="entry name" value="TUBULIN"/>
    <property type="match status" value="1"/>
</dbReference>
<dbReference type="GO" id="GO:0043093">
    <property type="term" value="P:FtsZ-dependent cytokinesis"/>
    <property type="evidence" value="ECO:0007669"/>
    <property type="project" value="UniProtKB-UniRule"/>
</dbReference>
<keyword evidence="4" id="KW-0132">Cell division</keyword>
<dbReference type="GO" id="GO:0005737">
    <property type="term" value="C:cytoplasm"/>
    <property type="evidence" value="ECO:0007669"/>
    <property type="project" value="UniProtKB-SubCell"/>
</dbReference>
<evidence type="ECO:0000256" key="3">
    <source>
        <dbReference type="ARBA" id="ARBA00023134"/>
    </source>
</evidence>
<feature type="binding site" evidence="4">
    <location>
        <position position="213"/>
    </location>
    <ligand>
        <name>GTP</name>
        <dbReference type="ChEBI" id="CHEBI:37565"/>
    </ligand>
</feature>
<dbReference type="Gene3D" id="3.40.50.1440">
    <property type="entry name" value="Tubulin/FtsZ, GTPase domain"/>
    <property type="match status" value="1"/>
</dbReference>
<dbReference type="InterPro" id="IPR018316">
    <property type="entry name" value="Tubulin/FtsZ_2-layer-sand-dom"/>
</dbReference>
<proteinExistence type="inferred from homology"/>
<comment type="subcellular location">
    <subcellularLocation>
        <location evidence="4">Cytoplasm</location>
    </subcellularLocation>
    <text evidence="4">Assembles at midcell at the inner surface of the cytoplasmic membrane.</text>
</comment>
<evidence type="ECO:0000256" key="2">
    <source>
        <dbReference type="ARBA" id="ARBA00022741"/>
    </source>
</evidence>
<keyword evidence="4" id="KW-0963">Cytoplasm</keyword>
<dbReference type="PANTHER" id="PTHR30314">
    <property type="entry name" value="CELL DIVISION PROTEIN FTSZ-RELATED"/>
    <property type="match status" value="1"/>
</dbReference>
<dbReference type="Pfam" id="PF12327">
    <property type="entry name" value="FtsZ_C"/>
    <property type="match status" value="1"/>
</dbReference>
<comment type="subunit">
    <text evidence="4">Homodimer. Polymerizes to form a dynamic ring structure in a strictly GTP-dependent manner. Interacts directly with several other division proteins.</text>
</comment>
<dbReference type="InterPro" id="IPR008280">
    <property type="entry name" value="Tub_FtsZ_C"/>
</dbReference>
<evidence type="ECO:0000259" key="7">
    <source>
        <dbReference type="SMART" id="SM00864"/>
    </source>
</evidence>
<comment type="similarity">
    <text evidence="1 4">Belongs to the FtsZ family.</text>
</comment>
<sequence length="457" mass="51748">MAKKIKKPKLKKKKPIPRPERKRLVKKRKPEEQIRKIKIKVIGIGGGGCSIVSEIARGFPQNINFVAANTDLQALRQSHRRTKKFHFGQELTQGLGCGMDPELGKEAAQKAREKIKKIFEGVDFSILISTLGGGTGSGALPIFAEASRACKNITLGIFTLPFKFEGEKKAEIADLSLEKVKPHLNALIIFPNKNIFRVVDKKTSLNRAFSEINLRLAENLKGLLETIFGYGLINIDFADLKTILACRGKPAFLNCLETQGPNRVEEMVRKILQNPLAEYNLQREQKKSFLAEKILFNIFASKNLKMSEVERISQTISDSNPRAKIIFGISNPFPNKTDNKIRILLLAVGHQVKEKAQKKALVPPVLPEKEIKKLEEKLAEKPKKPVKLQKRTKAKGKTKKFALLRKQQKKEVSQKILKRKNALELKKEAEKIEREMLAEEKKWETPAFLRKKKAQTS</sequence>
<dbReference type="InterPro" id="IPR003008">
    <property type="entry name" value="Tubulin_FtsZ_GTPase"/>
</dbReference>
<dbReference type="InterPro" id="IPR000158">
    <property type="entry name" value="Cell_div_FtsZ"/>
</dbReference>
<evidence type="ECO:0000313" key="10">
    <source>
        <dbReference type="Proteomes" id="UP000230324"/>
    </source>
</evidence>
<dbReference type="GO" id="GO:0005525">
    <property type="term" value="F:GTP binding"/>
    <property type="evidence" value="ECO:0007669"/>
    <property type="project" value="UniProtKB-UniRule"/>
</dbReference>
<dbReference type="SMART" id="SM00865">
    <property type="entry name" value="Tubulin_C"/>
    <property type="match status" value="1"/>
</dbReference>
<organism evidence="9 10">
    <name type="scientific">Candidatus Nealsonbacteria bacterium CG03_land_8_20_14_0_80_36_12</name>
    <dbReference type="NCBI Taxonomy" id="1974701"/>
    <lineage>
        <taxon>Bacteria</taxon>
        <taxon>Candidatus Nealsoniibacteriota</taxon>
    </lineage>
</organism>
<evidence type="ECO:0000256" key="1">
    <source>
        <dbReference type="ARBA" id="ARBA00009690"/>
    </source>
</evidence>
<dbReference type="PRINTS" id="PR00423">
    <property type="entry name" value="CELLDVISFTSZ"/>
</dbReference>
<dbReference type="SMART" id="SM00864">
    <property type="entry name" value="Tubulin"/>
    <property type="match status" value="1"/>
</dbReference>
<comment type="caution">
    <text evidence="4">Lacks conserved residue(s) required for the propagation of feature annotation.</text>
</comment>
<dbReference type="InterPro" id="IPR017975">
    <property type="entry name" value="Tubulin_CS"/>
</dbReference>
<name>A0A2M7BYI5_9BACT</name>
<dbReference type="GO" id="GO:0007017">
    <property type="term" value="P:microtubule-based process"/>
    <property type="evidence" value="ECO:0007669"/>
    <property type="project" value="InterPro"/>
</dbReference>
<evidence type="ECO:0000313" key="9">
    <source>
        <dbReference type="EMBL" id="PIV12744.1"/>
    </source>
</evidence>
<reference evidence="10" key="1">
    <citation type="submission" date="2017-09" db="EMBL/GenBank/DDBJ databases">
        <title>Depth-based differentiation of microbial function through sediment-hosted aquifers and enrichment of novel symbionts in the deep terrestrial subsurface.</title>
        <authorList>
            <person name="Probst A.J."/>
            <person name="Ladd B."/>
            <person name="Jarett J.K."/>
            <person name="Geller-Mcgrath D.E."/>
            <person name="Sieber C.M.K."/>
            <person name="Emerson J.B."/>
            <person name="Anantharaman K."/>
            <person name="Thomas B.C."/>
            <person name="Malmstrom R."/>
            <person name="Stieglmeier M."/>
            <person name="Klingl A."/>
            <person name="Woyke T."/>
            <person name="Ryan C.M."/>
            <person name="Banfield J.F."/>
        </authorList>
    </citation>
    <scope>NUCLEOTIDE SEQUENCE [LARGE SCALE GENOMIC DNA]</scope>
</reference>
<gene>
    <name evidence="4" type="primary">ftsZ</name>
    <name evidence="9" type="ORF">COS47_00950</name>
</gene>
<dbReference type="SUPFAM" id="SSF52490">
    <property type="entry name" value="Tubulin nucleotide-binding domain-like"/>
    <property type="match status" value="1"/>
</dbReference>
<dbReference type="GO" id="GO:0051258">
    <property type="term" value="P:protein polymerization"/>
    <property type="evidence" value="ECO:0007669"/>
    <property type="project" value="UniProtKB-UniRule"/>
</dbReference>